<evidence type="ECO:0000313" key="3">
    <source>
        <dbReference type="Proteomes" id="UP001430953"/>
    </source>
</evidence>
<dbReference type="EMBL" id="JADYXP020000010">
    <property type="protein sequence ID" value="KAL0115167.1"/>
    <property type="molecule type" value="Genomic_DNA"/>
</dbReference>
<protein>
    <submittedName>
        <fullName evidence="2">Uncharacterized protein</fullName>
    </submittedName>
</protein>
<comment type="caution">
    <text evidence="2">The sequence shown here is derived from an EMBL/GenBank/DDBJ whole genome shotgun (WGS) entry which is preliminary data.</text>
</comment>
<keyword evidence="3" id="KW-1185">Reference proteome</keyword>
<evidence type="ECO:0000256" key="1">
    <source>
        <dbReference type="SAM" id="MobiDB-lite"/>
    </source>
</evidence>
<reference evidence="2 3" key="1">
    <citation type="submission" date="2023-03" db="EMBL/GenBank/DDBJ databases">
        <title>High recombination rates correlate with genetic variation in Cardiocondyla obscurior ants.</title>
        <authorList>
            <person name="Errbii M."/>
        </authorList>
    </citation>
    <scope>NUCLEOTIDE SEQUENCE [LARGE SCALE GENOMIC DNA]</scope>
    <source>
        <strain evidence="2">Alpha-2009</strain>
        <tissue evidence="2">Whole body</tissue>
    </source>
</reference>
<accession>A0AAW2FML8</accession>
<name>A0AAW2FML8_9HYME</name>
<organism evidence="2 3">
    <name type="scientific">Cardiocondyla obscurior</name>
    <dbReference type="NCBI Taxonomy" id="286306"/>
    <lineage>
        <taxon>Eukaryota</taxon>
        <taxon>Metazoa</taxon>
        <taxon>Ecdysozoa</taxon>
        <taxon>Arthropoda</taxon>
        <taxon>Hexapoda</taxon>
        <taxon>Insecta</taxon>
        <taxon>Pterygota</taxon>
        <taxon>Neoptera</taxon>
        <taxon>Endopterygota</taxon>
        <taxon>Hymenoptera</taxon>
        <taxon>Apocrita</taxon>
        <taxon>Aculeata</taxon>
        <taxon>Formicoidea</taxon>
        <taxon>Formicidae</taxon>
        <taxon>Myrmicinae</taxon>
        <taxon>Cardiocondyla</taxon>
    </lineage>
</organism>
<evidence type="ECO:0000313" key="2">
    <source>
        <dbReference type="EMBL" id="KAL0115167.1"/>
    </source>
</evidence>
<proteinExistence type="predicted"/>
<gene>
    <name evidence="2" type="ORF">PUN28_010639</name>
</gene>
<dbReference type="Proteomes" id="UP001430953">
    <property type="component" value="Unassembled WGS sequence"/>
</dbReference>
<dbReference type="AlphaFoldDB" id="A0AAW2FML8"/>
<sequence>MGRRDAPLSSEQRPGHPTPSSPSLGTISFALHFLLRLLPLPPTRPRPHPLPSPPPFTTATATTTVATATAAASATPAVTPLPPSTCHPLLPTAVLCLHLPLLVFLPSFFGLPNYPSRVPASPHTLNLLRSNAYKRVHLAFSSFSSLSLALFAAITNRSQSRKILIFFFFF</sequence>
<feature type="region of interest" description="Disordered" evidence="1">
    <location>
        <begin position="1"/>
        <end position="22"/>
    </location>
</feature>